<dbReference type="Pfam" id="PF08268">
    <property type="entry name" value="FBA_3"/>
    <property type="match status" value="2"/>
</dbReference>
<dbReference type="InterPro" id="IPR013187">
    <property type="entry name" value="F-box-assoc_dom_typ3"/>
</dbReference>
<protein>
    <recommendedName>
        <fullName evidence="1">F-box associated beta-propeller type 3 domain-containing protein</fullName>
    </recommendedName>
</protein>
<dbReference type="Proteomes" id="UP000824890">
    <property type="component" value="Unassembled WGS sequence"/>
</dbReference>
<evidence type="ECO:0000313" key="3">
    <source>
        <dbReference type="Proteomes" id="UP000824890"/>
    </source>
</evidence>
<proteinExistence type="predicted"/>
<feature type="domain" description="F-box associated beta-propeller type 3" evidence="1">
    <location>
        <begin position="1"/>
        <end position="70"/>
    </location>
</feature>
<organism evidence="2 3">
    <name type="scientific">Brassica napus</name>
    <name type="common">Rape</name>
    <dbReference type="NCBI Taxonomy" id="3708"/>
    <lineage>
        <taxon>Eukaryota</taxon>
        <taxon>Viridiplantae</taxon>
        <taxon>Streptophyta</taxon>
        <taxon>Embryophyta</taxon>
        <taxon>Tracheophyta</taxon>
        <taxon>Spermatophyta</taxon>
        <taxon>Magnoliopsida</taxon>
        <taxon>eudicotyledons</taxon>
        <taxon>Gunneridae</taxon>
        <taxon>Pentapetalae</taxon>
        <taxon>rosids</taxon>
        <taxon>malvids</taxon>
        <taxon>Brassicales</taxon>
        <taxon>Brassicaceae</taxon>
        <taxon>Brassiceae</taxon>
        <taxon>Brassica</taxon>
    </lineage>
</organism>
<evidence type="ECO:0000259" key="1">
    <source>
        <dbReference type="Pfam" id="PF08268"/>
    </source>
</evidence>
<feature type="domain" description="F-box associated beta-propeller type 3" evidence="1">
    <location>
        <begin position="71"/>
        <end position="154"/>
    </location>
</feature>
<dbReference type="NCBIfam" id="TIGR01640">
    <property type="entry name" value="F_box_assoc_1"/>
    <property type="match status" value="1"/>
</dbReference>
<evidence type="ECO:0000313" key="2">
    <source>
        <dbReference type="EMBL" id="KAH0932538.1"/>
    </source>
</evidence>
<gene>
    <name evidence="2" type="ORF">HID58_009655</name>
</gene>
<reference evidence="2 3" key="1">
    <citation type="submission" date="2021-05" db="EMBL/GenBank/DDBJ databases">
        <title>Genome Assembly of Synthetic Allotetraploid Brassica napus Reveals Homoeologous Exchanges between Subgenomes.</title>
        <authorList>
            <person name="Davis J.T."/>
        </authorList>
    </citation>
    <scope>NUCLEOTIDE SEQUENCE [LARGE SCALE GENOMIC DNA]</scope>
    <source>
        <strain evidence="3">cv. Da-Ae</strain>
        <tissue evidence="2">Seedling</tissue>
    </source>
</reference>
<name>A0ABQ8DTF6_BRANA</name>
<accession>A0ABQ8DTF6</accession>
<dbReference type="EMBL" id="JAGKQM010000003">
    <property type="protein sequence ID" value="KAH0932538.1"/>
    <property type="molecule type" value="Genomic_DNA"/>
</dbReference>
<keyword evidence="3" id="KW-1185">Reference proteome</keyword>
<comment type="caution">
    <text evidence="2">The sequence shown here is derived from an EMBL/GenBank/DDBJ whole genome shotgun (WGS) entry which is preliminary data.</text>
</comment>
<dbReference type="PANTHER" id="PTHR31111:SF125">
    <property type="entry name" value="F-BOX PROTEIN CPR30-LIKE"/>
    <property type="match status" value="1"/>
</dbReference>
<sequence>MIECSIPHQPTYDGICIDGCLYYQAIVDRGSRVSAIICFDVRSEKFSFIKKALGAALWRESTLVDYKGRLDAEKHEWSRHVYVFPSSWGNVAGEAQLYYIGMSGNNEVLLSPRYPSSPFYVFYYSFERRTIRRVEIQNMDALKYGRIHTFLDHVEDVKLYTNV</sequence>
<dbReference type="InterPro" id="IPR017451">
    <property type="entry name" value="F-box-assoc_interact_dom"/>
</dbReference>
<dbReference type="PANTHER" id="PTHR31111">
    <property type="entry name" value="BNAA05G37150D PROTEIN-RELATED"/>
    <property type="match status" value="1"/>
</dbReference>